<accession>A0A4R0R8A0</accession>
<dbReference type="EMBL" id="RWJN01000352">
    <property type="protein sequence ID" value="TCD62693.1"/>
    <property type="molecule type" value="Genomic_DNA"/>
</dbReference>
<keyword evidence="2" id="KW-1185">Reference proteome</keyword>
<protein>
    <submittedName>
        <fullName evidence="1">Uncharacterized protein</fullName>
    </submittedName>
</protein>
<evidence type="ECO:0000313" key="1">
    <source>
        <dbReference type="EMBL" id="TCD62693.1"/>
    </source>
</evidence>
<comment type="caution">
    <text evidence="1">The sequence shown here is derived from an EMBL/GenBank/DDBJ whole genome shotgun (WGS) entry which is preliminary data.</text>
</comment>
<proteinExistence type="predicted"/>
<evidence type="ECO:0000313" key="2">
    <source>
        <dbReference type="Proteomes" id="UP000292702"/>
    </source>
</evidence>
<gene>
    <name evidence="1" type="ORF">EIP91_006552</name>
</gene>
<name>A0A4R0R8A0_9APHY</name>
<sequence>MRNTRWRESSLPRAVVGPPQDSEAALEVLVLCVAATSGLHSAYAPSIAFRRASIPETPFSPKGELYLHIIKILLLKVNAGSQSNALALLCAHAGA</sequence>
<dbReference type="AlphaFoldDB" id="A0A4R0R8A0"/>
<reference evidence="1 2" key="1">
    <citation type="submission" date="2018-11" db="EMBL/GenBank/DDBJ databases">
        <title>Genome assembly of Steccherinum ochraceum LE-BIN_3174, the white-rot fungus of the Steccherinaceae family (The Residual Polyporoid clade, Polyporales, Basidiomycota).</title>
        <authorList>
            <person name="Fedorova T.V."/>
            <person name="Glazunova O.A."/>
            <person name="Landesman E.O."/>
            <person name="Moiseenko K.V."/>
            <person name="Psurtseva N.V."/>
            <person name="Savinova O.S."/>
            <person name="Shakhova N.V."/>
            <person name="Tyazhelova T.V."/>
            <person name="Vasina D.V."/>
        </authorList>
    </citation>
    <scope>NUCLEOTIDE SEQUENCE [LARGE SCALE GENOMIC DNA]</scope>
    <source>
        <strain evidence="1 2">LE-BIN_3174</strain>
    </source>
</reference>
<dbReference type="Proteomes" id="UP000292702">
    <property type="component" value="Unassembled WGS sequence"/>
</dbReference>
<organism evidence="1 2">
    <name type="scientific">Steccherinum ochraceum</name>
    <dbReference type="NCBI Taxonomy" id="92696"/>
    <lineage>
        <taxon>Eukaryota</taxon>
        <taxon>Fungi</taxon>
        <taxon>Dikarya</taxon>
        <taxon>Basidiomycota</taxon>
        <taxon>Agaricomycotina</taxon>
        <taxon>Agaricomycetes</taxon>
        <taxon>Polyporales</taxon>
        <taxon>Steccherinaceae</taxon>
        <taxon>Steccherinum</taxon>
    </lineage>
</organism>